<dbReference type="RefSeq" id="WP_058975454.1">
    <property type="nucleotide sequence ID" value="NZ_BCMS01000001.1"/>
</dbReference>
<gene>
    <name evidence="1" type="ORF">DEIGR_100806</name>
</gene>
<sequence length="60" mass="6728">MSGYYDTSFGLTAFGHEISVEAVPYERTVRIEVDGKEIQLNHEEAAQLEAALLKARRGMQ</sequence>
<dbReference type="EMBL" id="BCMS01000001">
    <property type="protein sequence ID" value="GAQ20779.1"/>
    <property type="molecule type" value="Genomic_DNA"/>
</dbReference>
<dbReference type="AlphaFoldDB" id="A0A100HJZ4"/>
<name>A0A100HJZ4_9DEIO</name>
<protein>
    <submittedName>
        <fullName evidence="1">Uncharacterized protein</fullName>
    </submittedName>
</protein>
<evidence type="ECO:0000313" key="2">
    <source>
        <dbReference type="Proteomes" id="UP000056209"/>
    </source>
</evidence>
<comment type="caution">
    <text evidence="1">The sequence shown here is derived from an EMBL/GenBank/DDBJ whole genome shotgun (WGS) entry which is preliminary data.</text>
</comment>
<evidence type="ECO:0000313" key="1">
    <source>
        <dbReference type="EMBL" id="GAQ20779.1"/>
    </source>
</evidence>
<keyword evidence="2" id="KW-1185">Reference proteome</keyword>
<organism evidence="1 2">
    <name type="scientific">Deinococcus grandis</name>
    <dbReference type="NCBI Taxonomy" id="57498"/>
    <lineage>
        <taxon>Bacteria</taxon>
        <taxon>Thermotogati</taxon>
        <taxon>Deinococcota</taxon>
        <taxon>Deinococci</taxon>
        <taxon>Deinococcales</taxon>
        <taxon>Deinococcaceae</taxon>
        <taxon>Deinococcus</taxon>
    </lineage>
</organism>
<dbReference type="Proteomes" id="UP000056209">
    <property type="component" value="Unassembled WGS sequence"/>
</dbReference>
<reference evidence="2" key="1">
    <citation type="submission" date="2015-11" db="EMBL/GenBank/DDBJ databases">
        <title>Draft Genome Sequence of the Radioresistant Bacterium Deinococcus grandis, Isolated from Freshwater Fish in Japan.</title>
        <authorList>
            <person name="Satoh K."/>
            <person name="Onodera T."/>
            <person name="Omoso K."/>
            <person name="Takeda-Yano K."/>
            <person name="Katayama T."/>
            <person name="Oono Y."/>
            <person name="Narumi I."/>
        </authorList>
    </citation>
    <scope>NUCLEOTIDE SEQUENCE [LARGE SCALE GENOMIC DNA]</scope>
    <source>
        <strain evidence="2">ATCC 43672</strain>
    </source>
</reference>
<proteinExistence type="predicted"/>
<accession>A0A100HJZ4</accession>